<dbReference type="EMBL" id="LAZR01036080">
    <property type="protein sequence ID" value="KKL25797.1"/>
    <property type="molecule type" value="Genomic_DNA"/>
</dbReference>
<comment type="caution">
    <text evidence="1">The sequence shown here is derived from an EMBL/GenBank/DDBJ whole genome shotgun (WGS) entry which is preliminary data.</text>
</comment>
<proteinExistence type="predicted"/>
<evidence type="ECO:0000313" key="1">
    <source>
        <dbReference type="EMBL" id="KKL25797.1"/>
    </source>
</evidence>
<feature type="non-terminal residue" evidence="1">
    <location>
        <position position="1"/>
    </location>
</feature>
<organism evidence="1">
    <name type="scientific">marine sediment metagenome</name>
    <dbReference type="NCBI Taxonomy" id="412755"/>
    <lineage>
        <taxon>unclassified sequences</taxon>
        <taxon>metagenomes</taxon>
        <taxon>ecological metagenomes</taxon>
    </lineage>
</organism>
<dbReference type="AlphaFoldDB" id="A0A0F9CHA5"/>
<protein>
    <submittedName>
        <fullName evidence="1">Uncharacterized protein</fullName>
    </submittedName>
</protein>
<accession>A0A0F9CHA5</accession>
<name>A0A0F9CHA5_9ZZZZ</name>
<sequence>VIVSKKILRRKLYAGTKITLTIDDETIEVTLPDNTETNLYIEVEIKRNV</sequence>
<reference evidence="1" key="1">
    <citation type="journal article" date="2015" name="Nature">
        <title>Complex archaea that bridge the gap between prokaryotes and eukaryotes.</title>
        <authorList>
            <person name="Spang A."/>
            <person name="Saw J.H."/>
            <person name="Jorgensen S.L."/>
            <person name="Zaremba-Niedzwiedzka K."/>
            <person name="Martijn J."/>
            <person name="Lind A.E."/>
            <person name="van Eijk R."/>
            <person name="Schleper C."/>
            <person name="Guy L."/>
            <person name="Ettema T.J."/>
        </authorList>
    </citation>
    <scope>NUCLEOTIDE SEQUENCE</scope>
</reference>
<gene>
    <name evidence="1" type="ORF">LCGC14_2401730</name>
</gene>